<keyword evidence="1" id="KW-1133">Transmembrane helix</keyword>
<organism evidence="2 3">
    <name type="scientific">Castanea mollissima</name>
    <name type="common">Chinese chestnut</name>
    <dbReference type="NCBI Taxonomy" id="60419"/>
    <lineage>
        <taxon>Eukaryota</taxon>
        <taxon>Viridiplantae</taxon>
        <taxon>Streptophyta</taxon>
        <taxon>Embryophyta</taxon>
        <taxon>Tracheophyta</taxon>
        <taxon>Spermatophyta</taxon>
        <taxon>Magnoliopsida</taxon>
        <taxon>eudicotyledons</taxon>
        <taxon>Gunneridae</taxon>
        <taxon>Pentapetalae</taxon>
        <taxon>rosids</taxon>
        <taxon>fabids</taxon>
        <taxon>Fagales</taxon>
        <taxon>Fagaceae</taxon>
        <taxon>Castanea</taxon>
    </lineage>
</organism>
<feature type="transmembrane region" description="Helical" evidence="1">
    <location>
        <begin position="381"/>
        <end position="402"/>
    </location>
</feature>
<dbReference type="PANTHER" id="PTHR31170">
    <property type="entry name" value="BNAC04G53230D PROTEIN"/>
    <property type="match status" value="1"/>
</dbReference>
<evidence type="ECO:0000313" key="3">
    <source>
        <dbReference type="Proteomes" id="UP000737018"/>
    </source>
</evidence>
<dbReference type="AlphaFoldDB" id="A0A8J4QIM2"/>
<name>A0A8J4QIM2_9ROSI</name>
<sequence>MFWRGIKLWRGITTNEEENAAIPPNDCEEMIIDLPPQVLEPPPQCAECCIYRVPKRLRLVNGEAYTPKLISIGPFHHGKEELKDMEKQKLTYYIEFLQRTATNPRDIASIIAEKQQKIIYCYDGGLEISSQNILKIVLLDSIFIIEYFVRATAGGENGNNHMEPEKQKPPEKKVKHFTDLIRYIYYPSPSKLPTGDAVSYVYSATKLYEAGVRFKVIEGEGGFDKIKLKKWKPLGKCQCFNFSWLLIFIPCLKCFTCLEPTQSLLYLPSFVADNRTEELYRNIMALEQCHYPLEAYLCNYMVLLDHLINTGEDVELLADKGIIVNALGSYEVVAAMVNRIAVEIVEENSCYSDVAENLQIHYEKGCNRSIGYLKSTYFSNLWRGTATVVGLIILGFTLWDFVRSTIK</sequence>
<dbReference type="InterPro" id="IPR004158">
    <property type="entry name" value="DUF247_pln"/>
</dbReference>
<dbReference type="PANTHER" id="PTHR31170:SF9">
    <property type="entry name" value="PROTEIN, PUTATIVE (DUF247)-RELATED"/>
    <property type="match status" value="1"/>
</dbReference>
<keyword evidence="1" id="KW-0812">Transmembrane</keyword>
<evidence type="ECO:0000313" key="2">
    <source>
        <dbReference type="EMBL" id="KAF3946519.1"/>
    </source>
</evidence>
<accession>A0A8J4QIM2</accession>
<gene>
    <name evidence="2" type="ORF">CMV_027223</name>
</gene>
<evidence type="ECO:0000256" key="1">
    <source>
        <dbReference type="SAM" id="Phobius"/>
    </source>
</evidence>
<keyword evidence="1" id="KW-0472">Membrane</keyword>
<dbReference type="Proteomes" id="UP000737018">
    <property type="component" value="Unassembled WGS sequence"/>
</dbReference>
<dbReference type="Pfam" id="PF03140">
    <property type="entry name" value="DUF247"/>
    <property type="match status" value="2"/>
</dbReference>
<dbReference type="OrthoDB" id="1670660at2759"/>
<reference evidence="2" key="1">
    <citation type="submission" date="2020-03" db="EMBL/GenBank/DDBJ databases">
        <title>Castanea mollissima Vanexum genome sequencing.</title>
        <authorList>
            <person name="Staton M."/>
        </authorList>
    </citation>
    <scope>NUCLEOTIDE SEQUENCE</scope>
    <source>
        <tissue evidence="2">Leaf</tissue>
    </source>
</reference>
<proteinExistence type="predicted"/>
<dbReference type="EMBL" id="JRKL02009063">
    <property type="protein sequence ID" value="KAF3946519.1"/>
    <property type="molecule type" value="Genomic_DNA"/>
</dbReference>
<protein>
    <submittedName>
        <fullName evidence="2">Uncharacterized protein</fullName>
    </submittedName>
</protein>
<keyword evidence="3" id="KW-1185">Reference proteome</keyword>
<comment type="caution">
    <text evidence="2">The sequence shown here is derived from an EMBL/GenBank/DDBJ whole genome shotgun (WGS) entry which is preliminary data.</text>
</comment>